<evidence type="ECO:0000313" key="2">
    <source>
        <dbReference type="EMBL" id="KAL2514675.1"/>
    </source>
</evidence>
<comment type="caution">
    <text evidence="2">The sequence shown here is derived from an EMBL/GenBank/DDBJ whole genome shotgun (WGS) entry which is preliminary data.</text>
</comment>
<gene>
    <name evidence="2" type="ORF">Fot_28646</name>
</gene>
<name>A0ABD1TPL2_9LAMI</name>
<evidence type="ECO:0000256" key="1">
    <source>
        <dbReference type="SAM" id="MobiDB-lite"/>
    </source>
</evidence>
<reference evidence="3" key="1">
    <citation type="submission" date="2024-07" db="EMBL/GenBank/DDBJ databases">
        <title>Two chromosome-level genome assemblies of Korean endemic species Abeliophyllum distichum and Forsythia ovata (Oleaceae).</title>
        <authorList>
            <person name="Jang H."/>
        </authorList>
    </citation>
    <scope>NUCLEOTIDE SEQUENCE [LARGE SCALE GENOMIC DNA]</scope>
</reference>
<dbReference type="AlphaFoldDB" id="A0ABD1TPL2"/>
<keyword evidence="3" id="KW-1185">Reference proteome</keyword>
<evidence type="ECO:0000313" key="3">
    <source>
        <dbReference type="Proteomes" id="UP001604277"/>
    </source>
</evidence>
<feature type="region of interest" description="Disordered" evidence="1">
    <location>
        <begin position="77"/>
        <end position="113"/>
    </location>
</feature>
<accession>A0ABD1TPL2</accession>
<dbReference type="Proteomes" id="UP001604277">
    <property type="component" value="Unassembled WGS sequence"/>
</dbReference>
<protein>
    <submittedName>
        <fullName evidence="2">Uncharacterized protein</fullName>
    </submittedName>
</protein>
<sequence length="246" mass="27942">MKLKSNSGELAPAAENTMNNLSKEVSSFESQMKPFQMPYMDVVTFLQDSREFEVLAIQYSRRRILFTLYGDGDDQRVEDSDDDFLSNRNVRSQRLKMGHKQGSSNSHRKMDDVSTKLGRKTNVRSHRAASQDRVMRSHGIKTIGAKYLPLFDLGIDSQSNTQCILLDDGLVLTEDDIKTIGATVELNVGFGDCGIFVVKYAKYIFLKKINEISNDFDTGVARHNMAVQLFKYLVEKPDLRLPRISK</sequence>
<dbReference type="EMBL" id="JBFOLJ010000008">
    <property type="protein sequence ID" value="KAL2514675.1"/>
    <property type="molecule type" value="Genomic_DNA"/>
</dbReference>
<organism evidence="2 3">
    <name type="scientific">Forsythia ovata</name>
    <dbReference type="NCBI Taxonomy" id="205694"/>
    <lineage>
        <taxon>Eukaryota</taxon>
        <taxon>Viridiplantae</taxon>
        <taxon>Streptophyta</taxon>
        <taxon>Embryophyta</taxon>
        <taxon>Tracheophyta</taxon>
        <taxon>Spermatophyta</taxon>
        <taxon>Magnoliopsida</taxon>
        <taxon>eudicotyledons</taxon>
        <taxon>Gunneridae</taxon>
        <taxon>Pentapetalae</taxon>
        <taxon>asterids</taxon>
        <taxon>lamiids</taxon>
        <taxon>Lamiales</taxon>
        <taxon>Oleaceae</taxon>
        <taxon>Forsythieae</taxon>
        <taxon>Forsythia</taxon>
    </lineage>
</organism>
<proteinExistence type="predicted"/>